<evidence type="ECO:0000313" key="2">
    <source>
        <dbReference type="Proteomes" id="UP001597111"/>
    </source>
</evidence>
<keyword evidence="2" id="KW-1185">Reference proteome</keyword>
<organism evidence="1 2">
    <name type="scientific">Halolamina salina</name>
    <dbReference type="NCBI Taxonomy" id="1220023"/>
    <lineage>
        <taxon>Archaea</taxon>
        <taxon>Methanobacteriati</taxon>
        <taxon>Methanobacteriota</taxon>
        <taxon>Stenosarchaea group</taxon>
        <taxon>Halobacteria</taxon>
        <taxon>Halobacteriales</taxon>
        <taxon>Haloferacaceae</taxon>
    </lineage>
</organism>
<dbReference type="EMBL" id="JBHUDH010000045">
    <property type="protein sequence ID" value="MFD1525738.1"/>
    <property type="molecule type" value="Genomic_DNA"/>
</dbReference>
<sequence length="69" mass="6836">PAGAEMVKTSTGFADGGAEVADVELMSEYLPVKASGGVGSYEEAMAMIEAGAERIGASSGVEIVEGAPE</sequence>
<reference evidence="1 2" key="1">
    <citation type="journal article" date="2019" name="Int. J. Syst. Evol. Microbiol.">
        <title>The Global Catalogue of Microorganisms (GCM) 10K type strain sequencing project: providing services to taxonomists for standard genome sequencing and annotation.</title>
        <authorList>
            <consortium name="The Broad Institute Genomics Platform"/>
            <consortium name="The Broad Institute Genome Sequencing Center for Infectious Disease"/>
            <person name="Wu L."/>
            <person name="Ma J."/>
        </authorList>
    </citation>
    <scope>NUCLEOTIDE SEQUENCE [LARGE SCALE GENOMIC DNA]</scope>
    <source>
        <strain evidence="1 2">CGMCC 1.12285</strain>
    </source>
</reference>
<dbReference type="Proteomes" id="UP001597111">
    <property type="component" value="Unassembled WGS sequence"/>
</dbReference>
<feature type="non-terminal residue" evidence="1">
    <location>
        <position position="1"/>
    </location>
</feature>
<gene>
    <name evidence="1" type="ORF">ACFR9S_05375</name>
</gene>
<dbReference type="PANTHER" id="PTHR10889:SF1">
    <property type="entry name" value="DEOXYRIBOSE-PHOSPHATE ALDOLASE"/>
    <property type="match status" value="1"/>
</dbReference>
<proteinExistence type="predicted"/>
<dbReference type="PANTHER" id="PTHR10889">
    <property type="entry name" value="DEOXYRIBOSE-PHOSPHATE ALDOLASE"/>
    <property type="match status" value="1"/>
</dbReference>
<comment type="caution">
    <text evidence="1">The sequence shown here is derived from an EMBL/GenBank/DDBJ whole genome shotgun (WGS) entry which is preliminary data.</text>
</comment>
<name>A0ABD6B4W4_9EURY</name>
<dbReference type="InterPro" id="IPR011343">
    <property type="entry name" value="DeoC"/>
</dbReference>
<evidence type="ECO:0000313" key="1">
    <source>
        <dbReference type="EMBL" id="MFD1525738.1"/>
    </source>
</evidence>
<dbReference type="SUPFAM" id="SSF51569">
    <property type="entry name" value="Aldolase"/>
    <property type="match status" value="1"/>
</dbReference>
<dbReference type="Gene3D" id="3.20.20.70">
    <property type="entry name" value="Aldolase class I"/>
    <property type="match status" value="1"/>
</dbReference>
<dbReference type="AlphaFoldDB" id="A0ABD6B4W4"/>
<protein>
    <submittedName>
        <fullName evidence="1">2-deoxyribose-5-phosphate aldolase</fullName>
    </submittedName>
</protein>
<accession>A0ABD6B4W4</accession>
<dbReference type="InterPro" id="IPR013785">
    <property type="entry name" value="Aldolase_TIM"/>
</dbReference>